<organism evidence="4 5">
    <name type="scientific">Methylovirgula ligni</name>
    <dbReference type="NCBI Taxonomy" id="569860"/>
    <lineage>
        <taxon>Bacteria</taxon>
        <taxon>Pseudomonadati</taxon>
        <taxon>Pseudomonadota</taxon>
        <taxon>Alphaproteobacteria</taxon>
        <taxon>Hyphomicrobiales</taxon>
        <taxon>Beijerinckiaceae</taxon>
        <taxon>Methylovirgula</taxon>
    </lineage>
</organism>
<dbReference type="RefSeq" id="WP_165204089.1">
    <property type="nucleotide sequence ID" value="NZ_CP025086.1"/>
</dbReference>
<dbReference type="InterPro" id="IPR014748">
    <property type="entry name" value="Enoyl-CoA_hydra_C"/>
</dbReference>
<dbReference type="GO" id="GO:0006635">
    <property type="term" value="P:fatty acid beta-oxidation"/>
    <property type="evidence" value="ECO:0007669"/>
    <property type="project" value="TreeGrafter"/>
</dbReference>
<accession>A0A3D9Z2W5</accession>
<dbReference type="InterPro" id="IPR029045">
    <property type="entry name" value="ClpP/crotonase-like_dom_sf"/>
</dbReference>
<dbReference type="PANTHER" id="PTHR11941:SF54">
    <property type="entry name" value="ENOYL-COA HYDRATASE, MITOCHONDRIAL"/>
    <property type="match status" value="1"/>
</dbReference>
<evidence type="ECO:0000256" key="3">
    <source>
        <dbReference type="RuleBase" id="RU003707"/>
    </source>
</evidence>
<dbReference type="GO" id="GO:0016853">
    <property type="term" value="F:isomerase activity"/>
    <property type="evidence" value="ECO:0007669"/>
    <property type="project" value="UniProtKB-KW"/>
</dbReference>
<dbReference type="EMBL" id="QUMO01000001">
    <property type="protein sequence ID" value="REF89175.1"/>
    <property type="molecule type" value="Genomic_DNA"/>
</dbReference>
<protein>
    <submittedName>
        <fullName evidence="4">2-(1,2-epoxy-1,2-dihydrophenyl)acetyl-CoA isomerase</fullName>
    </submittedName>
</protein>
<comment type="caution">
    <text evidence="4">The sequence shown here is derived from an EMBL/GenBank/DDBJ whole genome shotgun (WGS) entry which is preliminary data.</text>
</comment>
<dbReference type="PROSITE" id="PS00166">
    <property type="entry name" value="ENOYL_COA_HYDRATASE"/>
    <property type="match status" value="1"/>
</dbReference>
<dbReference type="InterPro" id="IPR018376">
    <property type="entry name" value="Enoyl-CoA_hyd/isom_CS"/>
</dbReference>
<evidence type="ECO:0000256" key="2">
    <source>
        <dbReference type="ARBA" id="ARBA00023239"/>
    </source>
</evidence>
<dbReference type="AlphaFoldDB" id="A0A3D9Z2W5"/>
<dbReference type="Gene3D" id="1.10.12.10">
    <property type="entry name" value="Lyase 2-enoyl-coa Hydratase, Chain A, domain 2"/>
    <property type="match status" value="1"/>
</dbReference>
<evidence type="ECO:0000313" key="5">
    <source>
        <dbReference type="Proteomes" id="UP000256900"/>
    </source>
</evidence>
<evidence type="ECO:0000256" key="1">
    <source>
        <dbReference type="ARBA" id="ARBA00005254"/>
    </source>
</evidence>
<reference evidence="4 5" key="1">
    <citation type="submission" date="2018-08" db="EMBL/GenBank/DDBJ databases">
        <title>Genomic Encyclopedia of Type Strains, Phase IV (KMG-IV): sequencing the most valuable type-strain genomes for metagenomic binning, comparative biology and taxonomic classification.</title>
        <authorList>
            <person name="Goeker M."/>
        </authorList>
    </citation>
    <scope>NUCLEOTIDE SEQUENCE [LARGE SCALE GENOMIC DNA]</scope>
    <source>
        <strain evidence="4 5">BW863</strain>
    </source>
</reference>
<keyword evidence="2" id="KW-0456">Lyase</keyword>
<name>A0A3D9Z2W5_9HYPH</name>
<proteinExistence type="inferred from homology"/>
<sequence length="260" mass="28169">MADSTLSTERRDGILTIALNRAEALNAWNGAMRAEMKSVFSTIRNDRSVHCVILTGRGRAFSAGGDIKEMEPHRSPATIRDRLRNFLHDVIVPLVELEVPIIAAVNGLAVGAGMSLALAADIIIAAQSSYFSPAFLKVGLIPDACAAYLLTRRVGPARAREWCLRGARISALEAQEVNLVSRVVPDADLMTEALNIAREISAHAPGATRLTKALLRRAERSTLDEMVEFEAAYMAIAASDPNHAEALRAFAEKRPPKFGE</sequence>
<keyword evidence="5" id="KW-1185">Reference proteome</keyword>
<dbReference type="GO" id="GO:0016829">
    <property type="term" value="F:lyase activity"/>
    <property type="evidence" value="ECO:0007669"/>
    <property type="project" value="UniProtKB-KW"/>
</dbReference>
<dbReference type="CDD" id="cd06558">
    <property type="entry name" value="crotonase-like"/>
    <property type="match status" value="1"/>
</dbReference>
<dbReference type="SUPFAM" id="SSF52096">
    <property type="entry name" value="ClpP/crotonase"/>
    <property type="match status" value="1"/>
</dbReference>
<evidence type="ECO:0000313" key="4">
    <source>
        <dbReference type="EMBL" id="REF89175.1"/>
    </source>
</evidence>
<dbReference type="InterPro" id="IPR001753">
    <property type="entry name" value="Enoyl-CoA_hydra/iso"/>
</dbReference>
<gene>
    <name evidence="4" type="ORF">DES32_0390</name>
</gene>
<keyword evidence="4" id="KW-0413">Isomerase</keyword>
<dbReference type="PANTHER" id="PTHR11941">
    <property type="entry name" value="ENOYL-COA HYDRATASE-RELATED"/>
    <property type="match status" value="1"/>
</dbReference>
<dbReference type="Pfam" id="PF00378">
    <property type="entry name" value="ECH_1"/>
    <property type="match status" value="1"/>
</dbReference>
<dbReference type="Proteomes" id="UP000256900">
    <property type="component" value="Unassembled WGS sequence"/>
</dbReference>
<dbReference type="Gene3D" id="3.90.226.10">
    <property type="entry name" value="2-enoyl-CoA Hydratase, Chain A, domain 1"/>
    <property type="match status" value="1"/>
</dbReference>
<comment type="similarity">
    <text evidence="1 3">Belongs to the enoyl-CoA hydratase/isomerase family.</text>
</comment>